<dbReference type="SUPFAM" id="SSF51735">
    <property type="entry name" value="NAD(P)-binding Rossmann-fold domains"/>
    <property type="match status" value="1"/>
</dbReference>
<feature type="domain" description="NAD-dependent epimerase/dehydratase" evidence="1">
    <location>
        <begin position="3"/>
        <end position="216"/>
    </location>
</feature>
<dbReference type="CDD" id="cd08946">
    <property type="entry name" value="SDR_e"/>
    <property type="match status" value="1"/>
</dbReference>
<dbReference type="RefSeq" id="WP_140194391.1">
    <property type="nucleotide sequence ID" value="NZ_CP065915.1"/>
</dbReference>
<evidence type="ECO:0000313" key="2">
    <source>
        <dbReference type="EMBL" id="TNY33704.1"/>
    </source>
</evidence>
<dbReference type="AlphaFoldDB" id="A0A5C5GHJ9"/>
<comment type="caution">
    <text evidence="2">The sequence shown here is derived from an EMBL/GenBank/DDBJ whole genome shotgun (WGS) entry which is preliminary data.</text>
</comment>
<dbReference type="InterPro" id="IPR036291">
    <property type="entry name" value="NAD(P)-bd_dom_sf"/>
</dbReference>
<sequence>MKIALTGATGLVGRFILNEALAAGDDVLALGRTAPGDASSFRDWSLDGPAPDLCGIDVLIHAALLHKPGRYRGGEGDDPDGFRRANVDGTARLFEAAARAGVTRILFLSSRAVYGPKPPGAPLSEDTACRPDTLYGQVKLEGERLLAESGVPGTSLRATGVYGAGWANKWRELFEAFARGDQTAPRVGSEVHGKDLAHAIRLLLDTPPAEAPPICNVSDVLLDRQDLLADWAGVTGQSGRLPERADASAFNEMTTDPLTALGWRPGGRDRLRDTLREIASEDT</sequence>
<dbReference type="Proteomes" id="UP000314011">
    <property type="component" value="Unassembled WGS sequence"/>
</dbReference>
<name>A0A5C5GHJ9_9RHOB</name>
<dbReference type="PANTHER" id="PTHR43245:SF55">
    <property type="entry name" value="NAD(P)-BINDING DOMAIN-CONTAINING PROTEIN"/>
    <property type="match status" value="1"/>
</dbReference>
<evidence type="ECO:0000313" key="3">
    <source>
        <dbReference type="Proteomes" id="UP000314011"/>
    </source>
</evidence>
<evidence type="ECO:0000259" key="1">
    <source>
        <dbReference type="Pfam" id="PF01370"/>
    </source>
</evidence>
<dbReference type="Gene3D" id="3.40.50.720">
    <property type="entry name" value="NAD(P)-binding Rossmann-like Domain"/>
    <property type="match status" value="1"/>
</dbReference>
<reference evidence="2 3" key="1">
    <citation type="submission" date="2019-06" db="EMBL/GenBank/DDBJ databases">
        <title>Genome of new Rhodobacteraceae sp. SM1903.</title>
        <authorList>
            <person name="Ren X."/>
        </authorList>
    </citation>
    <scope>NUCLEOTIDE SEQUENCE [LARGE SCALE GENOMIC DNA]</scope>
    <source>
        <strain evidence="2 3">SM1903</strain>
    </source>
</reference>
<dbReference type="EMBL" id="VFFF01000001">
    <property type="protein sequence ID" value="TNY33704.1"/>
    <property type="molecule type" value="Genomic_DNA"/>
</dbReference>
<dbReference type="InterPro" id="IPR001509">
    <property type="entry name" value="Epimerase_deHydtase"/>
</dbReference>
<accession>A0A5C5GHJ9</accession>
<proteinExistence type="predicted"/>
<organism evidence="2 3">
    <name type="scientific">Pelagovum pacificum</name>
    <dbReference type="NCBI Taxonomy" id="2588711"/>
    <lineage>
        <taxon>Bacteria</taxon>
        <taxon>Pseudomonadati</taxon>
        <taxon>Pseudomonadota</taxon>
        <taxon>Alphaproteobacteria</taxon>
        <taxon>Rhodobacterales</taxon>
        <taxon>Paracoccaceae</taxon>
        <taxon>Pelagovum</taxon>
    </lineage>
</organism>
<dbReference type="InterPro" id="IPR050177">
    <property type="entry name" value="Lipid_A_modif_metabolic_enz"/>
</dbReference>
<dbReference type="OrthoDB" id="9814124at2"/>
<keyword evidence="3" id="KW-1185">Reference proteome</keyword>
<dbReference type="Pfam" id="PF01370">
    <property type="entry name" value="Epimerase"/>
    <property type="match status" value="1"/>
</dbReference>
<gene>
    <name evidence="2" type="ORF">FHY64_10675</name>
</gene>
<protein>
    <submittedName>
        <fullName evidence="2">NAD(P)-dependent oxidoreductase</fullName>
    </submittedName>
</protein>
<dbReference type="PANTHER" id="PTHR43245">
    <property type="entry name" value="BIFUNCTIONAL POLYMYXIN RESISTANCE PROTEIN ARNA"/>
    <property type="match status" value="1"/>
</dbReference>